<evidence type="ECO:0000313" key="1">
    <source>
        <dbReference type="EMBL" id="MFC7385947.1"/>
    </source>
</evidence>
<proteinExistence type="predicted"/>
<dbReference type="InterPro" id="IPR043519">
    <property type="entry name" value="NT_sf"/>
</dbReference>
<dbReference type="EMBL" id="JBHTCG010000022">
    <property type="protein sequence ID" value="MFC7385947.1"/>
    <property type="molecule type" value="Genomic_DNA"/>
</dbReference>
<sequence length="262" mass="29348">MTDDATRVLLDRFLGAVRPSLPLVALWAHGSLGGGDYQPGRSDLDLIAVVARPCTAEEERAVEDAHERLERDMPLAAKLHCSYVAVPEAADPGQDHLTWAHQELFRRPVTPVTRRELHEFGLVIHGLTPASVLPPVTDEELKGFVAGDLAGYWRPSLEFPEEYQEDIWIDLSLLTLARATVTLREGRLITKREALDVLTRLGAPAEVVDDIRRRRYETPTPAPASPEWRTRRAALTLDYLAPAIDRTVSAHDSRRGRPQHER</sequence>
<protein>
    <submittedName>
        <fullName evidence="1">Nucleotidyltransferase</fullName>
    </submittedName>
</protein>
<organism evidence="1 2">
    <name type="scientific">Sphaerisporangium rhizosphaerae</name>
    <dbReference type="NCBI Taxonomy" id="2269375"/>
    <lineage>
        <taxon>Bacteria</taxon>
        <taxon>Bacillati</taxon>
        <taxon>Actinomycetota</taxon>
        <taxon>Actinomycetes</taxon>
        <taxon>Streptosporangiales</taxon>
        <taxon>Streptosporangiaceae</taxon>
        <taxon>Sphaerisporangium</taxon>
    </lineage>
</organism>
<keyword evidence="2" id="KW-1185">Reference proteome</keyword>
<dbReference type="Proteomes" id="UP001596496">
    <property type="component" value="Unassembled WGS sequence"/>
</dbReference>
<dbReference type="SUPFAM" id="SSF81301">
    <property type="entry name" value="Nucleotidyltransferase"/>
    <property type="match status" value="1"/>
</dbReference>
<name>A0ABW2PA69_9ACTN</name>
<reference evidence="2" key="1">
    <citation type="journal article" date="2019" name="Int. J. Syst. Evol. Microbiol.">
        <title>The Global Catalogue of Microorganisms (GCM) 10K type strain sequencing project: providing services to taxonomists for standard genome sequencing and annotation.</title>
        <authorList>
            <consortium name="The Broad Institute Genomics Platform"/>
            <consortium name="The Broad Institute Genome Sequencing Center for Infectious Disease"/>
            <person name="Wu L."/>
            <person name="Ma J."/>
        </authorList>
    </citation>
    <scope>NUCLEOTIDE SEQUENCE [LARGE SCALE GENOMIC DNA]</scope>
    <source>
        <strain evidence="2">CECT 7649</strain>
    </source>
</reference>
<comment type="caution">
    <text evidence="1">The sequence shown here is derived from an EMBL/GenBank/DDBJ whole genome shotgun (WGS) entry which is preliminary data.</text>
</comment>
<gene>
    <name evidence="1" type="ORF">ACFQSB_27325</name>
</gene>
<accession>A0ABW2PA69</accession>
<dbReference type="RefSeq" id="WP_380829781.1">
    <property type="nucleotide sequence ID" value="NZ_JBHTCG010000022.1"/>
</dbReference>
<evidence type="ECO:0000313" key="2">
    <source>
        <dbReference type="Proteomes" id="UP001596496"/>
    </source>
</evidence>